<dbReference type="PROSITE" id="PS51736">
    <property type="entry name" value="RECOMBINASES_3"/>
    <property type="match status" value="1"/>
</dbReference>
<feature type="domain" description="Resolvase/invertase-type recombinase catalytic" evidence="1">
    <location>
        <begin position="1"/>
        <end position="129"/>
    </location>
</feature>
<name>A0A193SSZ8_9PSED</name>
<dbReference type="Proteomes" id="UP000239025">
    <property type="component" value="Chromosome 1"/>
</dbReference>
<gene>
    <name evidence="2" type="ORF">PL963_03789</name>
</gene>
<dbReference type="SUPFAM" id="SSF53041">
    <property type="entry name" value="Resolvase-like"/>
    <property type="match status" value="1"/>
</dbReference>
<accession>A0A193SSZ8</accession>
<dbReference type="AlphaFoldDB" id="A0A193SSZ8"/>
<dbReference type="EMBL" id="LT963395">
    <property type="protein sequence ID" value="SOS21876.1"/>
    <property type="molecule type" value="Genomic_DNA"/>
</dbReference>
<dbReference type="GO" id="GO:0003677">
    <property type="term" value="F:DNA binding"/>
    <property type="evidence" value="ECO:0007669"/>
    <property type="project" value="InterPro"/>
</dbReference>
<evidence type="ECO:0000259" key="1">
    <source>
        <dbReference type="PROSITE" id="PS51736"/>
    </source>
</evidence>
<dbReference type="InterPro" id="IPR036162">
    <property type="entry name" value="Resolvase-like_N_sf"/>
</dbReference>
<proteinExistence type="predicted"/>
<protein>
    <recommendedName>
        <fullName evidence="1">Resolvase/invertase-type recombinase catalytic domain-containing protein</fullName>
    </recommendedName>
</protein>
<keyword evidence="3" id="KW-1185">Reference proteome</keyword>
<dbReference type="GO" id="GO:0000150">
    <property type="term" value="F:DNA strand exchange activity"/>
    <property type="evidence" value="ECO:0007669"/>
    <property type="project" value="InterPro"/>
</dbReference>
<sequence length="135" mass="15692">MTRTRRLAHAEVNKLLIHKASGKHTQRPQLEAILSFVREGDTIVVHSMNCLARNLDDLRRLMQKLAKRGLSMERMKIFRLVVQDFRRIPVAALFNIRRSALLVIGNVGMMREEWLRCARASRRSKDQDAEPPTYV</sequence>
<dbReference type="Pfam" id="PF00239">
    <property type="entry name" value="Resolvase"/>
    <property type="match status" value="1"/>
</dbReference>
<dbReference type="Gene3D" id="3.40.50.1390">
    <property type="entry name" value="Resolvase, N-terminal catalytic domain"/>
    <property type="match status" value="1"/>
</dbReference>
<evidence type="ECO:0000313" key="2">
    <source>
        <dbReference type="EMBL" id="SOS21876.1"/>
    </source>
</evidence>
<organism evidence="2 3">
    <name type="scientific">Pseudomonas cerasi</name>
    <dbReference type="NCBI Taxonomy" id="1583341"/>
    <lineage>
        <taxon>Bacteria</taxon>
        <taxon>Pseudomonadati</taxon>
        <taxon>Pseudomonadota</taxon>
        <taxon>Gammaproteobacteria</taxon>
        <taxon>Pseudomonadales</taxon>
        <taxon>Pseudomonadaceae</taxon>
        <taxon>Pseudomonas</taxon>
    </lineage>
</organism>
<evidence type="ECO:0000313" key="3">
    <source>
        <dbReference type="Proteomes" id="UP000239025"/>
    </source>
</evidence>
<reference evidence="3" key="1">
    <citation type="submission" date="2017-11" db="EMBL/GenBank/DDBJ databases">
        <authorList>
            <person name="Blom J."/>
        </authorList>
    </citation>
    <scope>NUCLEOTIDE SEQUENCE [LARGE SCALE GENOMIC DNA]</scope>
</reference>
<dbReference type="InterPro" id="IPR006119">
    <property type="entry name" value="Resolv_N"/>
</dbReference>